<sequence>MECKTITEWYKQKNIFITGGSGYMGKVLIEKMLRSIPEINKIYVLIKPKRGQSPAERIASWSKIYLFKKIVEENPNIMKKIIPIAGDLSEDNLGISEKDKLELINEVSIVFHLAATLKLEADVKNAVKLNTEGTLHVLELCKQFKQLEVFLHSSTIFCYWDVTILDEKMYPPSEDPYDIIQLCREKSATEVNAATARLLKLCPNSYIFSKRLAETIVDDMKNEIPIVIARPSIVLPTLQEPFPGWVDSLNGPIGIIVAAGKGVMRTMYCDQDTYLRGIPVDVAANAFINIAYERANKSMVRVQNKITFGLELLEYFSTRNWLFINNNALNLEKGLSKEERQKFPVTSCINLDPDKYLEDCLYGARTYCLKENPKSLLFCRIYIRLVYTNEKDRYLERILHRRIEDYGKGQETLAKKFGKMKFQSLDEWYKQKCIFITGGTGYMGKVLIEKILRSLPQIDKLYVLTKSKRGQTPQERIKALGKVELFRRIMEENPTIMEKIIPITGDISEENLGISEKDRLQLINDVSIVFHLAATLRLEANLKDAVQCNVEGTLCLLQLCKQFKKLEVFVHVSTIFCCWDISILEEKVYPSPEDPYDMIEFCKTASVDEINAKTSKYMKICPNSYIFSKRLAETIVNDMRHDLPITIARPSIVLPSLYEPFPGWVDSLNGPIGVIVAAGKGVLRTMFLDEDTYAKGMPVDVAINCFINMAYKKANGR</sequence>
<keyword evidence="2" id="KW-1185">Reference proteome</keyword>
<evidence type="ECO:0000313" key="2">
    <source>
        <dbReference type="Proteomes" id="UP001056778"/>
    </source>
</evidence>
<name>A0ACB9T4E1_HOLOL</name>
<evidence type="ECO:0000313" key="1">
    <source>
        <dbReference type="EMBL" id="KAI4461604.1"/>
    </source>
</evidence>
<proteinExistence type="predicted"/>
<gene>
    <name evidence="1" type="ORF">MML48_5g00015236</name>
</gene>
<dbReference type="EMBL" id="CM043019">
    <property type="protein sequence ID" value="KAI4461604.1"/>
    <property type="molecule type" value="Genomic_DNA"/>
</dbReference>
<protein>
    <submittedName>
        <fullName evidence="1">Male sterility protein 2-related</fullName>
    </submittedName>
</protein>
<dbReference type="Proteomes" id="UP001056778">
    <property type="component" value="Chromosome 5"/>
</dbReference>
<organism evidence="1 2">
    <name type="scientific">Holotrichia oblita</name>
    <name type="common">Chafer beetle</name>
    <dbReference type="NCBI Taxonomy" id="644536"/>
    <lineage>
        <taxon>Eukaryota</taxon>
        <taxon>Metazoa</taxon>
        <taxon>Ecdysozoa</taxon>
        <taxon>Arthropoda</taxon>
        <taxon>Hexapoda</taxon>
        <taxon>Insecta</taxon>
        <taxon>Pterygota</taxon>
        <taxon>Neoptera</taxon>
        <taxon>Endopterygota</taxon>
        <taxon>Coleoptera</taxon>
        <taxon>Polyphaga</taxon>
        <taxon>Scarabaeiformia</taxon>
        <taxon>Scarabaeidae</taxon>
        <taxon>Melolonthinae</taxon>
        <taxon>Holotrichia</taxon>
    </lineage>
</organism>
<accession>A0ACB9T4E1</accession>
<comment type="caution">
    <text evidence="1">The sequence shown here is derived from an EMBL/GenBank/DDBJ whole genome shotgun (WGS) entry which is preliminary data.</text>
</comment>
<reference evidence="1" key="1">
    <citation type="submission" date="2022-04" db="EMBL/GenBank/DDBJ databases">
        <title>Chromosome-scale genome assembly of Holotrichia oblita Faldermann.</title>
        <authorList>
            <person name="Rongchong L."/>
        </authorList>
    </citation>
    <scope>NUCLEOTIDE SEQUENCE</scope>
    <source>
        <strain evidence="1">81SQS9</strain>
    </source>
</reference>